<dbReference type="PANTHER" id="PTHR46411:SF3">
    <property type="entry name" value="AAA+ ATPASE DOMAIN-CONTAINING PROTEIN"/>
    <property type="match status" value="1"/>
</dbReference>
<dbReference type="InterPro" id="IPR003959">
    <property type="entry name" value="ATPase_AAA_core"/>
</dbReference>
<dbReference type="GeneID" id="92043842"/>
<protein>
    <submittedName>
        <fullName evidence="3">P-loop containing nucleoside triphosphate hydrolase protein</fullName>
    </submittedName>
</protein>
<keyword evidence="3" id="KW-0378">Hydrolase</keyword>
<dbReference type="SMART" id="SM00382">
    <property type="entry name" value="AAA"/>
    <property type="match status" value="1"/>
</dbReference>
<evidence type="ECO:0000259" key="2">
    <source>
        <dbReference type="SMART" id="SM00382"/>
    </source>
</evidence>
<evidence type="ECO:0000256" key="1">
    <source>
        <dbReference type="SAM" id="MobiDB-lite"/>
    </source>
</evidence>
<evidence type="ECO:0000313" key="4">
    <source>
        <dbReference type="Proteomes" id="UP001433268"/>
    </source>
</evidence>
<proteinExistence type="predicted"/>
<gene>
    <name evidence="3" type="ORF">PG997_006467</name>
</gene>
<dbReference type="InterPro" id="IPR054289">
    <property type="entry name" value="DUF7025"/>
</dbReference>
<dbReference type="InterPro" id="IPR027417">
    <property type="entry name" value="P-loop_NTPase"/>
</dbReference>
<dbReference type="PANTHER" id="PTHR46411">
    <property type="entry name" value="FAMILY ATPASE, PUTATIVE-RELATED"/>
    <property type="match status" value="1"/>
</dbReference>
<dbReference type="Gene3D" id="3.40.50.300">
    <property type="entry name" value="P-loop containing nucleotide triphosphate hydrolases"/>
    <property type="match status" value="1"/>
</dbReference>
<dbReference type="Pfam" id="PF00004">
    <property type="entry name" value="AAA"/>
    <property type="match status" value="1"/>
</dbReference>
<keyword evidence="4" id="KW-1185">Reference proteome</keyword>
<dbReference type="GO" id="GO:0016787">
    <property type="term" value="F:hydrolase activity"/>
    <property type="evidence" value="ECO:0007669"/>
    <property type="project" value="UniProtKB-KW"/>
</dbReference>
<dbReference type="SUPFAM" id="SSF52540">
    <property type="entry name" value="P-loop containing nucleoside triphosphate hydrolases"/>
    <property type="match status" value="1"/>
</dbReference>
<reference evidence="3 4" key="1">
    <citation type="submission" date="2023-01" db="EMBL/GenBank/DDBJ databases">
        <title>Analysis of 21 Apiospora genomes using comparative genomics revels a genus with tremendous synthesis potential of carbohydrate active enzymes and secondary metabolites.</title>
        <authorList>
            <person name="Sorensen T."/>
        </authorList>
    </citation>
    <scope>NUCLEOTIDE SEQUENCE [LARGE SCALE GENOMIC DNA]</scope>
    <source>
        <strain evidence="3 4">CBS 114990</strain>
    </source>
</reference>
<name>A0ABR1WNT6_9PEZI</name>
<dbReference type="RefSeq" id="XP_066669705.1">
    <property type="nucleotide sequence ID" value="XM_066810782.1"/>
</dbReference>
<dbReference type="Pfam" id="PF22942">
    <property type="entry name" value="DUF7025"/>
    <property type="match status" value="1"/>
</dbReference>
<dbReference type="InterPro" id="IPR003593">
    <property type="entry name" value="AAA+_ATPase"/>
</dbReference>
<feature type="domain" description="AAA+ ATPase" evidence="2">
    <location>
        <begin position="278"/>
        <end position="403"/>
    </location>
</feature>
<organism evidence="3 4">
    <name type="scientific">Apiospora hydei</name>
    <dbReference type="NCBI Taxonomy" id="1337664"/>
    <lineage>
        <taxon>Eukaryota</taxon>
        <taxon>Fungi</taxon>
        <taxon>Dikarya</taxon>
        <taxon>Ascomycota</taxon>
        <taxon>Pezizomycotina</taxon>
        <taxon>Sordariomycetes</taxon>
        <taxon>Xylariomycetidae</taxon>
        <taxon>Amphisphaeriales</taxon>
        <taxon>Apiosporaceae</taxon>
        <taxon>Apiospora</taxon>
    </lineage>
</organism>
<evidence type="ECO:0000313" key="3">
    <source>
        <dbReference type="EMBL" id="KAK8085196.1"/>
    </source>
</evidence>
<feature type="compositionally biased region" description="Basic and acidic residues" evidence="1">
    <location>
        <begin position="489"/>
        <end position="514"/>
    </location>
</feature>
<accession>A0ABR1WNT6</accession>
<dbReference type="CDD" id="cd19481">
    <property type="entry name" value="RecA-like_protease"/>
    <property type="match status" value="1"/>
</dbReference>
<dbReference type="Proteomes" id="UP001433268">
    <property type="component" value="Unassembled WGS sequence"/>
</dbReference>
<sequence>MAFVPGDLVYIDSHVLKASASKTVYRFERMERCYCSNTTTCPRSPWNMTAHSIMCDGMDFGHHEEEIPIAPYEGFRSLTSLPVMPLKYHPDQKKIKDELILRGRKYRTLGIGRHHMNYDGFATVGRRRAANRHSFDRSFDKQRAYVGFAIILDISINAKQATGSGRLMIDSEAGAQYVPDHEPEFSANKRIFRCETDDHLEMTDEDLIICTAELVAYSLSNMKWGFFKVECATDVVYDNEAFASLLIDQDYKDTVLSLVRIHADERAMYDDVIAGKGKGMVMLLHGPPGVGKSLTAESVAEHTKKPLMRLQAGTLGASPAEVEDALSDAFSLAVKWDAVALLDEADVFLEQRDSENLERNRLVSIFLRVLEFYQGILFLTTNRVAAFDGAIMSRVHIAITYPALDRASQQSLWILFLSRLPNDAGRSLVDKGDLGTLDEYDMDGREIKNIVRTAHSLAVSDASGSVGLNHLRKALKIRQLQLNMAVPGFKDRDGHDESGRRGTKRQRLDDVQDE</sequence>
<comment type="caution">
    <text evidence="3">The sequence shown here is derived from an EMBL/GenBank/DDBJ whole genome shotgun (WGS) entry which is preliminary data.</text>
</comment>
<dbReference type="EMBL" id="JAQQWN010000005">
    <property type="protein sequence ID" value="KAK8085196.1"/>
    <property type="molecule type" value="Genomic_DNA"/>
</dbReference>
<feature type="region of interest" description="Disordered" evidence="1">
    <location>
        <begin position="488"/>
        <end position="514"/>
    </location>
</feature>